<dbReference type="EMBL" id="QCYY01000259">
    <property type="protein sequence ID" value="ROT85506.1"/>
    <property type="molecule type" value="Genomic_DNA"/>
</dbReference>
<gene>
    <name evidence="2" type="ORF">C7M84_012522</name>
</gene>
<dbReference type="InterPro" id="IPR013783">
    <property type="entry name" value="Ig-like_fold"/>
</dbReference>
<dbReference type="Proteomes" id="UP000283509">
    <property type="component" value="Unassembled WGS sequence"/>
</dbReference>
<organism evidence="2 3">
    <name type="scientific">Penaeus vannamei</name>
    <name type="common">Whiteleg shrimp</name>
    <name type="synonym">Litopenaeus vannamei</name>
    <dbReference type="NCBI Taxonomy" id="6689"/>
    <lineage>
        <taxon>Eukaryota</taxon>
        <taxon>Metazoa</taxon>
        <taxon>Ecdysozoa</taxon>
        <taxon>Arthropoda</taxon>
        <taxon>Crustacea</taxon>
        <taxon>Multicrustacea</taxon>
        <taxon>Malacostraca</taxon>
        <taxon>Eumalacostraca</taxon>
        <taxon>Eucarida</taxon>
        <taxon>Decapoda</taxon>
        <taxon>Dendrobranchiata</taxon>
        <taxon>Penaeoidea</taxon>
        <taxon>Penaeidae</taxon>
        <taxon>Penaeus</taxon>
    </lineage>
</organism>
<evidence type="ECO:0000313" key="2">
    <source>
        <dbReference type="EMBL" id="ROT85506.1"/>
    </source>
</evidence>
<comment type="caution">
    <text evidence="2">The sequence shown here is derived from an EMBL/GenBank/DDBJ whole genome shotgun (WGS) entry which is preliminary data.</text>
</comment>
<dbReference type="Gene3D" id="2.60.40.10">
    <property type="entry name" value="Immunoglobulins"/>
    <property type="match status" value="1"/>
</dbReference>
<evidence type="ECO:0000256" key="1">
    <source>
        <dbReference type="SAM" id="SignalP"/>
    </source>
</evidence>
<evidence type="ECO:0000313" key="3">
    <source>
        <dbReference type="Proteomes" id="UP000283509"/>
    </source>
</evidence>
<reference evidence="2 3" key="2">
    <citation type="submission" date="2019-01" db="EMBL/GenBank/DDBJ databases">
        <title>The decoding of complex shrimp genome reveals the adaptation for benthos swimmer, frequently molting mechanism and breeding impact on genome.</title>
        <authorList>
            <person name="Sun Y."/>
            <person name="Gao Y."/>
            <person name="Yu Y."/>
        </authorList>
    </citation>
    <scope>NUCLEOTIDE SEQUENCE [LARGE SCALE GENOMIC DNA]</scope>
    <source>
        <tissue evidence="2">Muscle</tissue>
    </source>
</reference>
<feature type="signal peptide" evidence="1">
    <location>
        <begin position="1"/>
        <end position="19"/>
    </location>
</feature>
<keyword evidence="3" id="KW-1185">Reference proteome</keyword>
<protein>
    <submittedName>
        <fullName evidence="2">Domeless</fullName>
    </submittedName>
</protein>
<reference evidence="2 3" key="1">
    <citation type="submission" date="2018-04" db="EMBL/GenBank/DDBJ databases">
        <authorList>
            <person name="Zhang X."/>
            <person name="Yuan J."/>
            <person name="Li F."/>
            <person name="Xiang J."/>
        </authorList>
    </citation>
    <scope>NUCLEOTIDE SEQUENCE [LARGE SCALE GENOMIC DNA]</scope>
    <source>
        <tissue evidence="2">Muscle</tissue>
    </source>
</reference>
<keyword evidence="1" id="KW-0732">Signal</keyword>
<proteinExistence type="predicted"/>
<name>A0A3R7MKW3_PENVA</name>
<sequence>MGRFWPLFLVLAACGASGAFREARSAKVTADLVKDQTNEHQHGSSALPLRADGKNPVHECPSNGVHHAILDKDSEEACQLHGGLTPRCSDLSGLIVFLNETRTRQNFTVPFSSPLYTAEYLCWVWLMERHREKAILLILRIKVYNPPSDVQNLTCISANLEYLNCSWRQPYNPAQNNDYGAYLYNRTWHCNYGRDQCVAKYQQRVQARGPVPPLIFSTENVLGPASFTHTIDNWAAMLPKPAEDFAVEEKSPMKISVTWTSPSPLRNFPPGLFYRLDLRGLNHSVSTMTTVGKYSNSSTWEVETQVPFPWLTYEIKLRLRSGRRNATTDAHWEDGWSSEPVHEAVEIKPAAPWAAPEVDVGTFRVNRSADSSRMELTAMWRRLPPLLHNGPGLRYVVMCSNYR</sequence>
<accession>A0A3R7MKW3</accession>
<dbReference type="SUPFAM" id="SSF49265">
    <property type="entry name" value="Fibronectin type III"/>
    <property type="match status" value="1"/>
</dbReference>
<dbReference type="STRING" id="6689.A0A3R7MKW3"/>
<dbReference type="OrthoDB" id="6381660at2759"/>
<dbReference type="InterPro" id="IPR036116">
    <property type="entry name" value="FN3_sf"/>
</dbReference>
<dbReference type="AlphaFoldDB" id="A0A3R7MKW3"/>
<feature type="chain" id="PRO_5018614841" evidence="1">
    <location>
        <begin position="20"/>
        <end position="403"/>
    </location>
</feature>